<name>A0AB37N826_LISMN</name>
<accession>A0AB37N826</accession>
<sequence length="51" mass="5690">MTVDEKNEALKVEKEIRELKKRAIDIGVSNLEKHIKIGDSAMVAAIAEILK</sequence>
<evidence type="ECO:0000313" key="2">
    <source>
        <dbReference type="Proteomes" id="UP000285054"/>
    </source>
</evidence>
<dbReference type="EMBL" id="QXKO01000009">
    <property type="protein sequence ID" value="RJZ19030.1"/>
    <property type="molecule type" value="Genomic_DNA"/>
</dbReference>
<dbReference type="Proteomes" id="UP000285054">
    <property type="component" value="Unassembled WGS sequence"/>
</dbReference>
<proteinExistence type="predicted"/>
<protein>
    <submittedName>
        <fullName evidence="1">Uncharacterized protein</fullName>
    </submittedName>
</protein>
<reference evidence="1 2" key="1">
    <citation type="journal article" date="2018" name="BMC Genomics">
        <title>Genes significantly associated with lineage II food isolates of Listeria monocytogenes.</title>
        <authorList>
            <person name="Pirone-Davies C."/>
            <person name="Chen Y."/>
            <person name="Pightling A."/>
            <person name="Ryan G."/>
            <person name="Wang Y."/>
            <person name="Yao K."/>
            <person name="Hoffmann M."/>
            <person name="Allard M.W."/>
        </authorList>
    </citation>
    <scope>NUCLEOTIDE SEQUENCE [LARGE SCALE GENOMIC DNA]</scope>
    <source>
        <strain evidence="1 2">PNUSAL000190</strain>
    </source>
</reference>
<dbReference type="AlphaFoldDB" id="A0AB37N826"/>
<evidence type="ECO:0000313" key="1">
    <source>
        <dbReference type="EMBL" id="RJZ19030.1"/>
    </source>
</evidence>
<gene>
    <name evidence="1" type="ORF">DYZ50_02860</name>
</gene>
<organism evidence="1 2">
    <name type="scientific">Listeria monocytogenes</name>
    <dbReference type="NCBI Taxonomy" id="1639"/>
    <lineage>
        <taxon>Bacteria</taxon>
        <taxon>Bacillati</taxon>
        <taxon>Bacillota</taxon>
        <taxon>Bacilli</taxon>
        <taxon>Bacillales</taxon>
        <taxon>Listeriaceae</taxon>
        <taxon>Listeria</taxon>
    </lineage>
</organism>
<comment type="caution">
    <text evidence="1">The sequence shown here is derived from an EMBL/GenBank/DDBJ whole genome shotgun (WGS) entry which is preliminary data.</text>
</comment>
<dbReference type="RefSeq" id="WP_003769998.1">
    <property type="nucleotide sequence ID" value="NZ_CADFYM010000056.1"/>
</dbReference>